<keyword evidence="1" id="KW-1133">Transmembrane helix</keyword>
<keyword evidence="1" id="KW-0472">Membrane</keyword>
<feature type="transmembrane region" description="Helical" evidence="1">
    <location>
        <begin position="41"/>
        <end position="63"/>
    </location>
</feature>
<dbReference type="EMBL" id="BAAAMY010000009">
    <property type="protein sequence ID" value="GAA1928095.1"/>
    <property type="molecule type" value="Genomic_DNA"/>
</dbReference>
<dbReference type="Proteomes" id="UP001501612">
    <property type="component" value="Unassembled WGS sequence"/>
</dbReference>
<keyword evidence="1" id="KW-0812">Transmembrane</keyword>
<name>A0ABP5B2C0_9ACTN</name>
<keyword evidence="3" id="KW-1185">Reference proteome</keyword>
<sequence>MLVGDLNIWLQLLGAAVTVLLLIGIDTVIDRRFAPDRRRAMWLAPFWWVMPWFFLGGLLLPLFDRDIEVRVPVSALVIAGVTAAGLGVLAFCFRFGVGRRRLGDQDLVVQRFF</sequence>
<organism evidence="2 3">
    <name type="scientific">Nocardioides lentus</name>
    <dbReference type="NCBI Taxonomy" id="338077"/>
    <lineage>
        <taxon>Bacteria</taxon>
        <taxon>Bacillati</taxon>
        <taxon>Actinomycetota</taxon>
        <taxon>Actinomycetes</taxon>
        <taxon>Propionibacteriales</taxon>
        <taxon>Nocardioidaceae</taxon>
        <taxon>Nocardioides</taxon>
    </lineage>
</organism>
<dbReference type="RefSeq" id="WP_344008672.1">
    <property type="nucleotide sequence ID" value="NZ_BAAAMY010000009.1"/>
</dbReference>
<proteinExistence type="predicted"/>
<gene>
    <name evidence="2" type="ORF">GCM10009737_32440</name>
</gene>
<feature type="transmembrane region" description="Helical" evidence="1">
    <location>
        <begin position="75"/>
        <end position="97"/>
    </location>
</feature>
<evidence type="ECO:0000256" key="1">
    <source>
        <dbReference type="SAM" id="Phobius"/>
    </source>
</evidence>
<accession>A0ABP5B2C0</accession>
<feature type="transmembrane region" description="Helical" evidence="1">
    <location>
        <begin position="6"/>
        <end position="29"/>
    </location>
</feature>
<comment type="caution">
    <text evidence="2">The sequence shown here is derived from an EMBL/GenBank/DDBJ whole genome shotgun (WGS) entry which is preliminary data.</text>
</comment>
<reference evidence="3" key="1">
    <citation type="journal article" date="2019" name="Int. J. Syst. Evol. Microbiol.">
        <title>The Global Catalogue of Microorganisms (GCM) 10K type strain sequencing project: providing services to taxonomists for standard genome sequencing and annotation.</title>
        <authorList>
            <consortium name="The Broad Institute Genomics Platform"/>
            <consortium name="The Broad Institute Genome Sequencing Center for Infectious Disease"/>
            <person name="Wu L."/>
            <person name="Ma J."/>
        </authorList>
    </citation>
    <scope>NUCLEOTIDE SEQUENCE [LARGE SCALE GENOMIC DNA]</scope>
    <source>
        <strain evidence="3">JCM 14046</strain>
    </source>
</reference>
<protein>
    <submittedName>
        <fullName evidence="2">Uncharacterized protein</fullName>
    </submittedName>
</protein>
<evidence type="ECO:0000313" key="3">
    <source>
        <dbReference type="Proteomes" id="UP001501612"/>
    </source>
</evidence>
<evidence type="ECO:0000313" key="2">
    <source>
        <dbReference type="EMBL" id="GAA1928095.1"/>
    </source>
</evidence>